<reference evidence="2 3" key="1">
    <citation type="submission" date="2012-10" db="EMBL/GenBank/DDBJ databases">
        <authorList>
            <person name="Zafar N."/>
            <person name="Inman J."/>
            <person name="Hall N."/>
            <person name="Lorenzi H."/>
            <person name="Caler E."/>
        </authorList>
    </citation>
    <scope>NUCLEOTIDE SEQUENCE [LARGE SCALE GENOMIC DNA]</scope>
    <source>
        <strain evidence="2 3">IP1</strain>
    </source>
</reference>
<dbReference type="KEGG" id="eiv:EIN_218560"/>
<dbReference type="Gene3D" id="1.10.510.10">
    <property type="entry name" value="Transferase(Phosphotransferase) domain 1"/>
    <property type="match status" value="1"/>
</dbReference>
<dbReference type="EC" id="2.7.11.1" evidence="2"/>
<dbReference type="SMART" id="SM00220">
    <property type="entry name" value="S_TKc"/>
    <property type="match status" value="1"/>
</dbReference>
<dbReference type="AlphaFoldDB" id="L7FP08"/>
<dbReference type="GO" id="GO:0004674">
    <property type="term" value="F:protein serine/threonine kinase activity"/>
    <property type="evidence" value="ECO:0007669"/>
    <property type="project" value="UniProtKB-KW"/>
</dbReference>
<dbReference type="SUPFAM" id="SSF56112">
    <property type="entry name" value="Protein kinase-like (PK-like)"/>
    <property type="match status" value="1"/>
</dbReference>
<dbReference type="OrthoDB" id="15247at2759"/>
<dbReference type="VEuPathDB" id="AmoebaDB:EIN_218560"/>
<evidence type="ECO:0000259" key="1">
    <source>
        <dbReference type="PROSITE" id="PS50011"/>
    </source>
</evidence>
<name>L7FP08_ENTIV</name>
<evidence type="ECO:0000313" key="2">
    <source>
        <dbReference type="EMBL" id="ELP89534.1"/>
    </source>
</evidence>
<dbReference type="InterPro" id="IPR011009">
    <property type="entry name" value="Kinase-like_dom_sf"/>
</dbReference>
<dbReference type="PROSITE" id="PS50011">
    <property type="entry name" value="PROTEIN_KINASE_DOM"/>
    <property type="match status" value="1"/>
</dbReference>
<dbReference type="PANTHER" id="PTHR45756">
    <property type="entry name" value="PALMITOYLTRANSFERASE"/>
    <property type="match status" value="1"/>
</dbReference>
<keyword evidence="3" id="KW-1185">Reference proteome</keyword>
<proteinExistence type="predicted"/>
<accession>L7FP08</accession>
<sequence>MLDKFRCDFIVHFYGAVFIPNKICMVTELAHYGSLQDVMKKYTTSDIQLKMKVKFVLDASKGISYLHTNGILHRDIKPDNILVFTFNVNDKANSKLTDFGSSRNLNMMMTNMTFTKGVGTPVYMAPEILQQEKYKKSADIYSLAITMFECLNWVHAYPKQKFKFPWTIAEYVIRGNRLPKPDEMSQGLFDIISNCWNSDPIKRCSIKEVIYKLELIYNSV</sequence>
<keyword evidence="2" id="KW-0723">Serine/threonine-protein kinase</keyword>
<keyword evidence="2" id="KW-0808">Transferase</keyword>
<dbReference type="Proteomes" id="UP000014680">
    <property type="component" value="Unassembled WGS sequence"/>
</dbReference>
<protein>
    <submittedName>
        <fullName evidence="2">Serine/threonine protein kinase HT1, putative</fullName>
        <ecNumber evidence="2">2.7.11.1</ecNumber>
    </submittedName>
</protein>
<dbReference type="EMBL" id="KB206609">
    <property type="protein sequence ID" value="ELP89534.1"/>
    <property type="molecule type" value="Genomic_DNA"/>
</dbReference>
<dbReference type="InterPro" id="IPR053215">
    <property type="entry name" value="TKL_Ser/Thr_kinase"/>
</dbReference>
<keyword evidence="2" id="KW-0418">Kinase</keyword>
<feature type="domain" description="Protein kinase" evidence="1">
    <location>
        <begin position="1"/>
        <end position="216"/>
    </location>
</feature>
<dbReference type="GO" id="GO:0005524">
    <property type="term" value="F:ATP binding"/>
    <property type="evidence" value="ECO:0007669"/>
    <property type="project" value="InterPro"/>
</dbReference>
<dbReference type="PROSITE" id="PS00108">
    <property type="entry name" value="PROTEIN_KINASE_ST"/>
    <property type="match status" value="1"/>
</dbReference>
<dbReference type="Pfam" id="PF00069">
    <property type="entry name" value="Pkinase"/>
    <property type="match status" value="1"/>
</dbReference>
<dbReference type="GeneID" id="14888528"/>
<dbReference type="InterPro" id="IPR008271">
    <property type="entry name" value="Ser/Thr_kinase_AS"/>
</dbReference>
<evidence type="ECO:0000313" key="3">
    <source>
        <dbReference type="Proteomes" id="UP000014680"/>
    </source>
</evidence>
<dbReference type="PIRSF" id="PIRSF000654">
    <property type="entry name" value="Integrin-linked_kinase"/>
    <property type="match status" value="1"/>
</dbReference>
<organism evidence="2 3">
    <name type="scientific">Entamoeba invadens IP1</name>
    <dbReference type="NCBI Taxonomy" id="370355"/>
    <lineage>
        <taxon>Eukaryota</taxon>
        <taxon>Amoebozoa</taxon>
        <taxon>Evosea</taxon>
        <taxon>Archamoebae</taxon>
        <taxon>Mastigamoebida</taxon>
        <taxon>Entamoebidae</taxon>
        <taxon>Entamoeba</taxon>
    </lineage>
</organism>
<gene>
    <name evidence="2" type="ORF">EIN_218560</name>
</gene>
<dbReference type="RefSeq" id="XP_004256305.1">
    <property type="nucleotide sequence ID" value="XM_004256257.1"/>
</dbReference>
<dbReference type="InterPro" id="IPR000719">
    <property type="entry name" value="Prot_kinase_dom"/>
</dbReference>
<dbReference type="PANTHER" id="PTHR45756:SF1">
    <property type="entry name" value="PROTEIN KINASE DOMAIN CONTAINING PROTEIN"/>
    <property type="match status" value="1"/>
</dbReference>